<feature type="signal peptide" evidence="1">
    <location>
        <begin position="1"/>
        <end position="24"/>
    </location>
</feature>
<protein>
    <submittedName>
        <fullName evidence="2">DUF4198 domain-containing protein</fullName>
    </submittedName>
</protein>
<dbReference type="InterPro" id="IPR019613">
    <property type="entry name" value="DUF4198"/>
</dbReference>
<gene>
    <name evidence="2" type="ORF">ACFPP9_02485</name>
</gene>
<dbReference type="RefSeq" id="WP_266342652.1">
    <property type="nucleotide sequence ID" value="NZ_JAPKNH010000002.1"/>
</dbReference>
<sequence length="257" mass="28215">MDLKPIRVVVLALAILCPGTAAYAHFQEILPSTDNFGSEDKEIALDLVFTHPMDRGPTMDMAKPTRFGVVTDEGESDLLATLVEAPRDGKMAWKASYKPAKPGAYTFFVEPKPYWEPAEGKSIIHYSKVVVDAFGWGSDWDRPVGLTVEIEPLSRPNGLWTGNLFSGVVRREGAPVPFAEIEVEWVNDGSVTPPADAFVTQVVKADGQGVFHYAMPRAGWWGFAALVDADYQLPDPEGQPKPVELGGLIWVQARDMK</sequence>
<comment type="caution">
    <text evidence="2">The sequence shown here is derived from an EMBL/GenBank/DDBJ whole genome shotgun (WGS) entry which is preliminary data.</text>
</comment>
<dbReference type="EMBL" id="JBHSML010000002">
    <property type="protein sequence ID" value="MFC5514623.1"/>
    <property type="molecule type" value="Genomic_DNA"/>
</dbReference>
<keyword evidence="1" id="KW-0732">Signal</keyword>
<dbReference type="Pfam" id="PF10670">
    <property type="entry name" value="DUF4198"/>
    <property type="match status" value="1"/>
</dbReference>
<keyword evidence="3" id="KW-1185">Reference proteome</keyword>
<accession>A0ABW0PQ90</accession>
<evidence type="ECO:0000256" key="1">
    <source>
        <dbReference type="SAM" id="SignalP"/>
    </source>
</evidence>
<evidence type="ECO:0000313" key="3">
    <source>
        <dbReference type="Proteomes" id="UP001596150"/>
    </source>
</evidence>
<evidence type="ECO:0000313" key="2">
    <source>
        <dbReference type="EMBL" id="MFC5514623.1"/>
    </source>
</evidence>
<reference evidence="3" key="1">
    <citation type="journal article" date="2019" name="Int. J. Syst. Evol. Microbiol.">
        <title>The Global Catalogue of Microorganisms (GCM) 10K type strain sequencing project: providing services to taxonomists for standard genome sequencing and annotation.</title>
        <authorList>
            <consortium name="The Broad Institute Genomics Platform"/>
            <consortium name="The Broad Institute Genome Sequencing Center for Infectious Disease"/>
            <person name="Wu L."/>
            <person name="Ma J."/>
        </authorList>
    </citation>
    <scope>NUCLEOTIDE SEQUENCE [LARGE SCALE GENOMIC DNA]</scope>
    <source>
        <strain evidence="3">KACC 12633</strain>
    </source>
</reference>
<organism evidence="2 3">
    <name type="scientific">Kaistia terrae</name>
    <dbReference type="NCBI Taxonomy" id="537017"/>
    <lineage>
        <taxon>Bacteria</taxon>
        <taxon>Pseudomonadati</taxon>
        <taxon>Pseudomonadota</taxon>
        <taxon>Alphaproteobacteria</taxon>
        <taxon>Hyphomicrobiales</taxon>
        <taxon>Kaistiaceae</taxon>
        <taxon>Kaistia</taxon>
    </lineage>
</organism>
<dbReference type="Proteomes" id="UP001596150">
    <property type="component" value="Unassembled WGS sequence"/>
</dbReference>
<name>A0ABW0PQ90_9HYPH</name>
<proteinExistence type="predicted"/>
<feature type="chain" id="PRO_5047500828" evidence="1">
    <location>
        <begin position="25"/>
        <end position="257"/>
    </location>
</feature>